<feature type="domain" description="Lumazine-binding" evidence="10">
    <location>
        <begin position="478"/>
        <end position="576"/>
    </location>
</feature>
<keyword evidence="8" id="KW-0443">Lipid metabolism</keyword>
<dbReference type="InterPro" id="IPR016035">
    <property type="entry name" value="Acyl_Trfase/lysoPLipase"/>
</dbReference>
<sequence>MATISITECDNNRSDSVNEASIDVQSDLDETAEYEERPMIEITQPIALDEKGVAERELPPIEIAFTASAGCFVYQMGIAAYLQEHFVLSDCHFSGCSGGAWTATLLASETDVREAWRVMREATVKCFKKARWYSGYGKIANAIVESVYNLWEDDGPAVIRRIHDKNLSIVATEFPSMKAEQFTKWDSVEDLANSIIASALVPFALTGRPFLSLHGKWYIDGAFSNFKGVKCEKYNTWADLWFHSSQLVCDVVHSNAEKLSSYCGGWTKCINSILDEYLPRQIRSPHPAIAPHMELSSRRSSNCLDLDTVQHPRQLITRIIRVSNKVMMMRSFTIMNWHFCSLPKTLVAKAHDAAYIFMFDSRHNISFCIFHMFSGIVEEIGTVVSMQQHDNLLLWNGEVAAGYELAVAAKLALEGAYIGCSIAINGTCLTVTKFDHKGFTFGVAPETLRCTNLGQLKPGDLVNIERSIRADARNSGHFVQGHVDGTGTILSFTKEIESLWVKIQTSKKILDHVLPKSYIAVDGTSLTVCQVNRDENWFTLMLIQHTQNCVTLPKKKIGDLVNLEPDVMGKYAAQHEAHLHDLMDIMQKQIKIAVCTSAVAAAITVTKLIFELFAHRKR</sequence>
<keyword evidence="9" id="KW-0812">Transmembrane</keyword>
<dbReference type="SUPFAM" id="SSF63380">
    <property type="entry name" value="Riboflavin synthase domain-like"/>
    <property type="match status" value="2"/>
</dbReference>
<evidence type="ECO:0000259" key="10">
    <source>
        <dbReference type="PROSITE" id="PS51177"/>
    </source>
</evidence>
<dbReference type="AlphaFoldDB" id="A0A024GAI3"/>
<keyword evidence="12" id="KW-1185">Reference proteome</keyword>
<dbReference type="GO" id="GO:0004746">
    <property type="term" value="F:riboflavin synthase activity"/>
    <property type="evidence" value="ECO:0007669"/>
    <property type="project" value="UniProtKB-EC"/>
</dbReference>
<dbReference type="Gene3D" id="2.40.30.20">
    <property type="match status" value="2"/>
</dbReference>
<reference evidence="11 12" key="1">
    <citation type="submission" date="2012-05" db="EMBL/GenBank/DDBJ databases">
        <title>Recombination and specialization in a pathogen metapopulation.</title>
        <authorList>
            <person name="Gardiner A."/>
            <person name="Kemen E."/>
            <person name="Schultz-Larsen T."/>
            <person name="MacLean D."/>
            <person name="Van Oosterhout C."/>
            <person name="Jones J.D.G."/>
        </authorList>
    </citation>
    <scope>NUCLEOTIDE SEQUENCE [LARGE SCALE GENOMIC DNA]</scope>
    <source>
        <strain evidence="11 12">Ac Nc2</strain>
    </source>
</reference>
<evidence type="ECO:0000256" key="2">
    <source>
        <dbReference type="ARBA" id="ARBA00004887"/>
    </source>
</evidence>
<evidence type="ECO:0000313" key="12">
    <source>
        <dbReference type="Proteomes" id="UP000053237"/>
    </source>
</evidence>
<evidence type="ECO:0000256" key="7">
    <source>
        <dbReference type="ARBA" id="ARBA00022737"/>
    </source>
</evidence>
<comment type="pathway">
    <text evidence="2">Cofactor biosynthesis; riboflavin biosynthesis; riboflavin from 2-hydroxy-3-oxobutyl phosphate and 5-amino-6-(D-ribitylamino)uracil: step 2/2.</text>
</comment>
<dbReference type="GO" id="GO:0009231">
    <property type="term" value="P:riboflavin biosynthetic process"/>
    <property type="evidence" value="ECO:0007669"/>
    <property type="project" value="UniProtKB-KW"/>
</dbReference>
<evidence type="ECO:0000313" key="11">
    <source>
        <dbReference type="EMBL" id="CCI43778.1"/>
    </source>
</evidence>
<organism evidence="11 12">
    <name type="scientific">Albugo candida</name>
    <dbReference type="NCBI Taxonomy" id="65357"/>
    <lineage>
        <taxon>Eukaryota</taxon>
        <taxon>Sar</taxon>
        <taxon>Stramenopiles</taxon>
        <taxon>Oomycota</taxon>
        <taxon>Peronosporomycetes</taxon>
        <taxon>Albuginales</taxon>
        <taxon>Albuginaceae</taxon>
        <taxon>Albugo</taxon>
    </lineage>
</organism>
<dbReference type="SUPFAM" id="SSF52151">
    <property type="entry name" value="FabD/lysophospholipase-like"/>
    <property type="match status" value="1"/>
</dbReference>
<dbReference type="OrthoDB" id="10258924at2759"/>
<comment type="caution">
    <text evidence="11">The sequence shown here is derived from an EMBL/GenBank/DDBJ whole genome shotgun (WGS) entry which is preliminary data.</text>
</comment>
<feature type="transmembrane region" description="Helical" evidence="9">
    <location>
        <begin position="590"/>
        <end position="610"/>
    </location>
</feature>
<keyword evidence="9" id="KW-0472">Membrane</keyword>
<dbReference type="InterPro" id="IPR002641">
    <property type="entry name" value="PNPLA_dom"/>
</dbReference>
<keyword evidence="5" id="KW-0686">Riboflavin biosynthesis</keyword>
<evidence type="ECO:0000256" key="1">
    <source>
        <dbReference type="ARBA" id="ARBA00002803"/>
    </source>
</evidence>
<dbReference type="Pfam" id="PF00677">
    <property type="entry name" value="Lum_binding"/>
    <property type="match status" value="2"/>
</dbReference>
<dbReference type="STRING" id="65357.A0A024GAI3"/>
<dbReference type="NCBIfam" id="TIGR00187">
    <property type="entry name" value="ribE"/>
    <property type="match status" value="1"/>
</dbReference>
<dbReference type="GO" id="GO:0006629">
    <property type="term" value="P:lipid metabolic process"/>
    <property type="evidence" value="ECO:0007669"/>
    <property type="project" value="UniProtKB-KW"/>
</dbReference>
<proteinExistence type="predicted"/>
<dbReference type="PANTHER" id="PTHR21098">
    <property type="entry name" value="RIBOFLAVIN SYNTHASE ALPHA CHAIN"/>
    <property type="match status" value="1"/>
</dbReference>
<dbReference type="InterPro" id="IPR023366">
    <property type="entry name" value="ATP_synth_asu-like_sf"/>
</dbReference>
<feature type="domain" description="Lumazine-binding" evidence="10">
    <location>
        <begin position="372"/>
        <end position="477"/>
    </location>
</feature>
<dbReference type="InterPro" id="IPR017938">
    <property type="entry name" value="Riboflavin_synthase-like_b-brl"/>
</dbReference>
<evidence type="ECO:0000256" key="5">
    <source>
        <dbReference type="ARBA" id="ARBA00022619"/>
    </source>
</evidence>
<evidence type="ECO:0000256" key="4">
    <source>
        <dbReference type="ARBA" id="ARBA00013950"/>
    </source>
</evidence>
<gene>
    <name evidence="11" type="ORF">BN9_045620</name>
</gene>
<dbReference type="FunFam" id="2.40.30.20:FF:000004">
    <property type="entry name" value="Riboflavin synthase, alpha subunit"/>
    <property type="match status" value="1"/>
</dbReference>
<name>A0A024GAI3_9STRA</name>
<accession>A0A024GAI3</accession>
<dbReference type="PROSITE" id="PS51177">
    <property type="entry name" value="LUMAZINE_BIND"/>
    <property type="match status" value="2"/>
</dbReference>
<evidence type="ECO:0000256" key="6">
    <source>
        <dbReference type="ARBA" id="ARBA00022679"/>
    </source>
</evidence>
<keyword evidence="7" id="KW-0677">Repeat</keyword>
<dbReference type="CDD" id="cd00402">
    <property type="entry name" value="Riboflavin_synthase_like"/>
    <property type="match status" value="1"/>
</dbReference>
<dbReference type="NCBIfam" id="NF006767">
    <property type="entry name" value="PRK09289.1"/>
    <property type="match status" value="1"/>
</dbReference>
<keyword evidence="9" id="KW-1133">Transmembrane helix</keyword>
<dbReference type="PANTHER" id="PTHR21098:SF0">
    <property type="entry name" value="RIBOFLAVIN SYNTHASE"/>
    <property type="match status" value="1"/>
</dbReference>
<protein>
    <recommendedName>
        <fullName evidence="4">Riboflavin synthase</fullName>
        <ecNumber evidence="3">2.5.1.9</ecNumber>
    </recommendedName>
</protein>
<keyword evidence="6" id="KW-0808">Transferase</keyword>
<dbReference type="Proteomes" id="UP000053237">
    <property type="component" value="Unassembled WGS sequence"/>
</dbReference>
<dbReference type="EC" id="2.5.1.9" evidence="3"/>
<dbReference type="InterPro" id="IPR026017">
    <property type="entry name" value="Lumazine-bd_dom"/>
</dbReference>
<dbReference type="InParanoid" id="A0A024GAI3"/>
<evidence type="ECO:0000256" key="9">
    <source>
        <dbReference type="SAM" id="Phobius"/>
    </source>
</evidence>
<evidence type="ECO:0000256" key="3">
    <source>
        <dbReference type="ARBA" id="ARBA00012827"/>
    </source>
</evidence>
<dbReference type="Pfam" id="PF01734">
    <property type="entry name" value="Patatin"/>
    <property type="match status" value="1"/>
</dbReference>
<evidence type="ECO:0000256" key="8">
    <source>
        <dbReference type="ARBA" id="ARBA00023098"/>
    </source>
</evidence>
<dbReference type="InterPro" id="IPR001783">
    <property type="entry name" value="Lumazine-bd"/>
</dbReference>
<dbReference type="EMBL" id="CAIX01000055">
    <property type="protein sequence ID" value="CCI43778.1"/>
    <property type="molecule type" value="Genomic_DNA"/>
</dbReference>
<dbReference type="FunFam" id="2.40.30.20:FF:000003">
    <property type="entry name" value="Riboflavin synthase, alpha subunit"/>
    <property type="match status" value="1"/>
</dbReference>
<comment type="function">
    <text evidence="1">Catalyzes the dismutation of two molecules of 6,7-dimethyl-8-ribityllumazine, resulting in the formation of riboflavin and 5-amino-6-(D-ribitylamino)uracil.</text>
</comment>